<proteinExistence type="predicted"/>
<evidence type="ECO:0000313" key="1">
    <source>
        <dbReference type="EMBL" id="KUK77602.1"/>
    </source>
</evidence>
<sequence>YAEALIRNHIPVTLLLYPEGGHGFGNRTSFPYLHQFMAELDRWLESF</sequence>
<gene>
    <name evidence="1" type="ORF">XD92_0750</name>
</gene>
<dbReference type="AlphaFoldDB" id="A0A124FXC3"/>
<dbReference type="Proteomes" id="UP000053860">
    <property type="component" value="Unassembled WGS sequence"/>
</dbReference>
<dbReference type="InterPro" id="IPR029058">
    <property type="entry name" value="AB_hydrolase_fold"/>
</dbReference>
<comment type="caution">
    <text evidence="1">The sequence shown here is derived from an EMBL/GenBank/DDBJ whole genome shotgun (WGS) entry which is preliminary data.</text>
</comment>
<feature type="non-terminal residue" evidence="1">
    <location>
        <position position="1"/>
    </location>
</feature>
<dbReference type="Gene3D" id="3.40.50.1820">
    <property type="entry name" value="alpha/beta hydrolase"/>
    <property type="match status" value="1"/>
</dbReference>
<reference evidence="2" key="1">
    <citation type="journal article" date="2015" name="MBio">
        <title>Genome-Resolved Metagenomic Analysis Reveals Roles for Candidate Phyla and Other Microbial Community Members in Biogeochemical Transformations in Oil Reservoirs.</title>
        <authorList>
            <person name="Hu P."/>
            <person name="Tom L."/>
            <person name="Singh A."/>
            <person name="Thomas B.C."/>
            <person name="Baker B.J."/>
            <person name="Piceno Y.M."/>
            <person name="Andersen G.L."/>
            <person name="Banfield J.F."/>
        </authorList>
    </citation>
    <scope>NUCLEOTIDE SEQUENCE [LARGE SCALE GENOMIC DNA]</scope>
</reference>
<protein>
    <submittedName>
        <fullName evidence="1">Uncharacterized protein</fullName>
    </submittedName>
</protein>
<accession>A0A124FXC3</accession>
<dbReference type="EMBL" id="LGGN01000121">
    <property type="protein sequence ID" value="KUK77602.1"/>
    <property type="molecule type" value="Genomic_DNA"/>
</dbReference>
<dbReference type="SUPFAM" id="SSF53474">
    <property type="entry name" value="alpha/beta-Hydrolases"/>
    <property type="match status" value="1"/>
</dbReference>
<name>A0A124FXC3_9BACT</name>
<organism evidence="1 2">
    <name type="scientific">Proteiniphilum acetatigenes</name>
    <dbReference type="NCBI Taxonomy" id="294710"/>
    <lineage>
        <taxon>Bacteria</taxon>
        <taxon>Pseudomonadati</taxon>
        <taxon>Bacteroidota</taxon>
        <taxon>Bacteroidia</taxon>
        <taxon>Bacteroidales</taxon>
        <taxon>Dysgonomonadaceae</taxon>
        <taxon>Proteiniphilum</taxon>
    </lineage>
</organism>
<evidence type="ECO:0000313" key="2">
    <source>
        <dbReference type="Proteomes" id="UP000053860"/>
    </source>
</evidence>